<accession>A0A2J0T0M4</accession>
<organism evidence="1 2">
    <name type="scientific">Stenotrophomonas maltophilia</name>
    <name type="common">Pseudomonas maltophilia</name>
    <name type="synonym">Xanthomonas maltophilia</name>
    <dbReference type="NCBI Taxonomy" id="40324"/>
    <lineage>
        <taxon>Bacteria</taxon>
        <taxon>Pseudomonadati</taxon>
        <taxon>Pseudomonadota</taxon>
        <taxon>Gammaproteobacteria</taxon>
        <taxon>Lysobacterales</taxon>
        <taxon>Lysobacteraceae</taxon>
        <taxon>Stenotrophomonas</taxon>
        <taxon>Stenotrophomonas maltophilia group</taxon>
    </lineage>
</organism>
<dbReference type="RefSeq" id="WP_080354974.1">
    <property type="nucleotide sequence ID" value="NZ_CP154630.1"/>
</dbReference>
<dbReference type="EMBL" id="RAUE01000024">
    <property type="protein sequence ID" value="MBA0312182.1"/>
    <property type="molecule type" value="Genomic_DNA"/>
</dbReference>
<dbReference type="AlphaFoldDB" id="A0A2J0T0M4"/>
<gene>
    <name evidence="1" type="ORF">D7Y33_14390</name>
</gene>
<dbReference type="OrthoDB" id="2786695at2"/>
<reference evidence="1" key="2">
    <citation type="journal article" date="2020" name="Front. Microbiol.">
        <title>Genetic Variants of the DSF Quorum Sensing System in Stenotrophomonas maltophilia Influence Virulence and Resistance Phenotypes Among Genotypically Diverse Clinical Isolates.</title>
        <authorList>
            <person name="Yero D."/>
            <person name="Huedo P."/>
            <person name="Conchillo-Sole O."/>
            <person name="Martinez-Servat S."/>
            <person name="Mamat U."/>
            <person name="Coves X."/>
            <person name="Llanas F."/>
            <person name="Roca I."/>
            <person name="Vila J."/>
            <person name="Schaible U.E."/>
            <person name="Daura X."/>
            <person name="Gibert I."/>
        </authorList>
    </citation>
    <scope>NUCLEOTIDE SEQUENCE</scope>
    <source>
        <strain evidence="1">OG156</strain>
    </source>
</reference>
<evidence type="ECO:0000313" key="2">
    <source>
        <dbReference type="Proteomes" id="UP000822271"/>
    </source>
</evidence>
<proteinExistence type="predicted"/>
<reference evidence="1" key="1">
    <citation type="submission" date="2018-09" db="EMBL/GenBank/DDBJ databases">
        <authorList>
            <person name="Groschel M."/>
            <person name="Kohl T."/>
            <person name="Conchillo-Sole O."/>
            <person name="Mamat U."/>
            <person name="Yero D."/>
            <person name="Niemann S."/>
            <person name="Daura X."/>
            <person name="Gibert I."/>
        </authorList>
    </citation>
    <scope>NUCLEOTIDE SEQUENCE</scope>
    <source>
        <strain evidence="1">OG156</strain>
    </source>
</reference>
<comment type="caution">
    <text evidence="1">The sequence shown here is derived from an EMBL/GenBank/DDBJ whole genome shotgun (WGS) entry which is preliminary data.</text>
</comment>
<dbReference type="Proteomes" id="UP000822271">
    <property type="component" value="Unassembled WGS sequence"/>
</dbReference>
<name>A0A2J0T0M4_STEMA</name>
<sequence length="402" mass="46303">MSGADKFSADKTSLGFEFQDFVYVEKLISLREGQALGLELHDDIHAQTVSDDGSIQDLTLIQLKHSVEPGNITDRDIDLWKTLHNWLQIIPGLPSHRNLTLQLYTNKGLNNQEFVSLLKSPRQNIEAIISHIRSTNEKISLVESKKKPDESKNPLAKYVQSVCDASNEQLNHLFSRFEFHSDDSSVIGRITSELRQLSVPASQIEETRRHVIGAFKESKFSRIISGEKVVITFDDFRTTMGFDRIIRSARSEPVEFDRFIDFYYEYERPHTLSFRSSKFHEQLQDIGIHEEEIIDRGVEMVLSEQFIQSLKDSGSFSARDDSRLENKALSDWQLLHNQSHRNTPDDDEPIHLKASQDCYDQTMKKQMTAGGVEIPINLSCGKYIKLSNIPRIGWRKNWRSKF</sequence>
<evidence type="ECO:0000313" key="1">
    <source>
        <dbReference type="EMBL" id="MBA0312182.1"/>
    </source>
</evidence>
<evidence type="ECO:0008006" key="3">
    <source>
        <dbReference type="Google" id="ProtNLM"/>
    </source>
</evidence>
<protein>
    <recommendedName>
        <fullName evidence="3">DUF4297 domain-containing protein</fullName>
    </recommendedName>
</protein>